<dbReference type="InterPro" id="IPR036390">
    <property type="entry name" value="WH_DNA-bd_sf"/>
</dbReference>
<proteinExistence type="inferred from homology"/>
<dbReference type="InterPro" id="IPR015424">
    <property type="entry name" value="PyrdxlP-dep_Trfase"/>
</dbReference>
<dbReference type="Gene3D" id="1.10.10.10">
    <property type="entry name" value="Winged helix-like DNA-binding domain superfamily/Winged helix DNA-binding domain"/>
    <property type="match status" value="1"/>
</dbReference>
<accession>A0ABZ0WSW3</accession>
<keyword evidence="8" id="KW-1185">Reference proteome</keyword>
<dbReference type="SMART" id="SM00345">
    <property type="entry name" value="HTH_GNTR"/>
    <property type="match status" value="1"/>
</dbReference>
<keyword evidence="4" id="KW-0238">DNA-binding</keyword>
<evidence type="ECO:0000256" key="3">
    <source>
        <dbReference type="ARBA" id="ARBA00023015"/>
    </source>
</evidence>
<dbReference type="SUPFAM" id="SSF46785">
    <property type="entry name" value="Winged helix' DNA-binding domain"/>
    <property type="match status" value="1"/>
</dbReference>
<evidence type="ECO:0000256" key="4">
    <source>
        <dbReference type="ARBA" id="ARBA00023125"/>
    </source>
</evidence>
<dbReference type="EMBL" id="CP139965">
    <property type="protein sequence ID" value="WQD80504.1"/>
    <property type="molecule type" value="Genomic_DNA"/>
</dbReference>
<sequence>MDSLTQNLTQSLAHHWHKRLAEIRKPAYLAIPDLIEEDLASGRLRPRDRLPGLRDLAAALALNYTTVARAYAEARKRGLLDARAGSGTFVRGKTQTLPLAGGSSVEMSMNMPPEPPELAARLAASAASLLAETDPYRLLRYQDFGGTAADRAAGREWLRMRLPDCKDETVLVCPGIHSALVALVSQFARPGETICLDALAYPGIKAIASQLGVRLQALARDEEGPLPHAFEALCKSEKPGAFYCNPTLQNPSTLTLSTQRREALADVALRYSVPIIEDDAYAMLPETAPVALATLAPELTCYVTGLAKTLGAGLRVAYLSMPTARQTQRIAGALRATTVMPSPFTALLATQWINNGTAHDMLRAIRTEANARQAIAAQTLTAWPYDAHPDGFHLWLPIPAQCDWAASELALHLRNQGIGAVAGAAFSTDGNAPNAIRVCLGGPQDRADCREALQRIADTLDDPHHLHMPMM</sequence>
<dbReference type="InterPro" id="IPR015422">
    <property type="entry name" value="PyrdxlP-dep_Trfase_small"/>
</dbReference>
<dbReference type="SUPFAM" id="SSF53383">
    <property type="entry name" value="PLP-dependent transferases"/>
    <property type="match status" value="1"/>
</dbReference>
<dbReference type="CDD" id="cd07377">
    <property type="entry name" value="WHTH_GntR"/>
    <property type="match status" value="1"/>
</dbReference>
<evidence type="ECO:0000256" key="5">
    <source>
        <dbReference type="ARBA" id="ARBA00023163"/>
    </source>
</evidence>
<dbReference type="PANTHER" id="PTHR46577">
    <property type="entry name" value="HTH-TYPE TRANSCRIPTIONAL REGULATORY PROTEIN GABR"/>
    <property type="match status" value="1"/>
</dbReference>
<dbReference type="Gene3D" id="3.40.640.10">
    <property type="entry name" value="Type I PLP-dependent aspartate aminotransferase-like (Major domain)"/>
    <property type="match status" value="1"/>
</dbReference>
<dbReference type="InterPro" id="IPR000524">
    <property type="entry name" value="Tscrpt_reg_HTH_GntR"/>
</dbReference>
<evidence type="ECO:0000259" key="6">
    <source>
        <dbReference type="PROSITE" id="PS50949"/>
    </source>
</evidence>
<keyword evidence="7" id="KW-0032">Aminotransferase</keyword>
<keyword evidence="2" id="KW-0663">Pyridoxal phosphate</keyword>
<keyword evidence="7" id="KW-0808">Transferase</keyword>
<dbReference type="PROSITE" id="PS50949">
    <property type="entry name" value="HTH_GNTR"/>
    <property type="match status" value="1"/>
</dbReference>
<dbReference type="InterPro" id="IPR036388">
    <property type="entry name" value="WH-like_DNA-bd_sf"/>
</dbReference>
<keyword evidence="3" id="KW-0805">Transcription regulation</keyword>
<evidence type="ECO:0000313" key="7">
    <source>
        <dbReference type="EMBL" id="WQD80504.1"/>
    </source>
</evidence>
<evidence type="ECO:0000313" key="8">
    <source>
        <dbReference type="Proteomes" id="UP001325479"/>
    </source>
</evidence>
<dbReference type="RefSeq" id="WP_114811112.1">
    <property type="nucleotide sequence ID" value="NZ_CP139965.1"/>
</dbReference>
<protein>
    <submittedName>
        <fullName evidence="7">PLP-dependent aminotransferase family protein</fullName>
    </submittedName>
</protein>
<dbReference type="CDD" id="cd00609">
    <property type="entry name" value="AAT_like"/>
    <property type="match status" value="1"/>
</dbReference>
<dbReference type="InterPro" id="IPR004839">
    <property type="entry name" value="Aminotransferase_I/II_large"/>
</dbReference>
<name>A0ABZ0WSW3_9BURK</name>
<gene>
    <name evidence="7" type="ORF">U0042_12940</name>
</gene>
<dbReference type="Gene3D" id="3.90.1150.10">
    <property type="entry name" value="Aspartate Aminotransferase, domain 1"/>
    <property type="match status" value="1"/>
</dbReference>
<dbReference type="PANTHER" id="PTHR46577:SF1">
    <property type="entry name" value="HTH-TYPE TRANSCRIPTIONAL REGULATORY PROTEIN GABR"/>
    <property type="match status" value="1"/>
</dbReference>
<dbReference type="Pfam" id="PF00392">
    <property type="entry name" value="GntR"/>
    <property type="match status" value="1"/>
</dbReference>
<dbReference type="InterPro" id="IPR051446">
    <property type="entry name" value="HTH_trans_reg/aminotransferase"/>
</dbReference>
<dbReference type="Pfam" id="PF00155">
    <property type="entry name" value="Aminotran_1_2"/>
    <property type="match status" value="1"/>
</dbReference>
<keyword evidence="5" id="KW-0804">Transcription</keyword>
<dbReference type="GO" id="GO:0008483">
    <property type="term" value="F:transaminase activity"/>
    <property type="evidence" value="ECO:0007669"/>
    <property type="project" value="UniProtKB-KW"/>
</dbReference>
<organism evidence="7 8">
    <name type="scientific">Paraburkholderia kururiensis</name>
    <dbReference type="NCBI Taxonomy" id="984307"/>
    <lineage>
        <taxon>Bacteria</taxon>
        <taxon>Pseudomonadati</taxon>
        <taxon>Pseudomonadota</taxon>
        <taxon>Betaproteobacteria</taxon>
        <taxon>Burkholderiales</taxon>
        <taxon>Burkholderiaceae</taxon>
        <taxon>Paraburkholderia</taxon>
    </lineage>
</organism>
<evidence type="ECO:0000256" key="2">
    <source>
        <dbReference type="ARBA" id="ARBA00022898"/>
    </source>
</evidence>
<comment type="similarity">
    <text evidence="1">In the C-terminal section; belongs to the class-I pyridoxal-phosphate-dependent aminotransferase family.</text>
</comment>
<dbReference type="Proteomes" id="UP001325479">
    <property type="component" value="Chromosome"/>
</dbReference>
<feature type="domain" description="HTH gntR-type" evidence="6">
    <location>
        <begin position="25"/>
        <end position="93"/>
    </location>
</feature>
<reference evidence="7 8" key="1">
    <citation type="submission" date="2023-12" db="EMBL/GenBank/DDBJ databases">
        <title>Genome sequencing and assembly of bacterial species from a model synthetic community.</title>
        <authorList>
            <person name="Hogle S.L."/>
        </authorList>
    </citation>
    <scope>NUCLEOTIDE SEQUENCE [LARGE SCALE GENOMIC DNA]</scope>
    <source>
        <strain evidence="7 8">HAMBI 2494</strain>
    </source>
</reference>
<evidence type="ECO:0000256" key="1">
    <source>
        <dbReference type="ARBA" id="ARBA00005384"/>
    </source>
</evidence>
<dbReference type="InterPro" id="IPR015421">
    <property type="entry name" value="PyrdxlP-dep_Trfase_major"/>
</dbReference>